<dbReference type="Pfam" id="PF04328">
    <property type="entry name" value="Sel_put"/>
    <property type="match status" value="1"/>
</dbReference>
<dbReference type="PANTHER" id="PTHR38453">
    <property type="entry name" value="CYTOPLASMIC PROTEIN-RELATED"/>
    <property type="match status" value="1"/>
</dbReference>
<reference evidence="1 2" key="1">
    <citation type="journal article" date="2014" name="Gut Pathog.">
        <title>Gene clusters of Hafnia alvei strain FB1 important in survival and pathogenesis: a draft genome perspective.</title>
        <authorList>
            <person name="Tan J.Y."/>
            <person name="Yin W.F."/>
            <person name="Chan K.G."/>
        </authorList>
    </citation>
    <scope>NUCLEOTIDE SEQUENCE [LARGE SCALE GENOMIC DNA]</scope>
    <source>
        <strain evidence="1 2">FB1</strain>
    </source>
</reference>
<protein>
    <recommendedName>
        <fullName evidence="3">YbdD/YjiX family protein</fullName>
    </recommendedName>
</protein>
<dbReference type="eggNOG" id="COG2879">
    <property type="taxonomic scope" value="Bacteria"/>
</dbReference>
<dbReference type="HOGENOM" id="CLU_171734_0_0_6"/>
<dbReference type="AlphaFoldDB" id="A0A097R365"/>
<dbReference type="PANTHER" id="PTHR38453:SF1">
    <property type="entry name" value="CYTOPLASMIC PROTEIN"/>
    <property type="match status" value="1"/>
</dbReference>
<gene>
    <name evidence="1" type="ORF">AT03_12725</name>
</gene>
<dbReference type="KEGG" id="hav:AT03_12725"/>
<proteinExistence type="predicted"/>
<evidence type="ECO:0000313" key="1">
    <source>
        <dbReference type="EMBL" id="AIU73165.1"/>
    </source>
</evidence>
<dbReference type="PATRIC" id="fig|1453496.5.peg.2588"/>
<dbReference type="Proteomes" id="UP000029986">
    <property type="component" value="Chromosome"/>
</dbReference>
<name>A0A097R365_HAFAL</name>
<dbReference type="EMBL" id="CP009706">
    <property type="protein sequence ID" value="AIU73165.1"/>
    <property type="molecule type" value="Genomic_DNA"/>
</dbReference>
<organism evidence="1 2">
    <name type="scientific">Hafnia alvei FB1</name>
    <dbReference type="NCBI Taxonomy" id="1453496"/>
    <lineage>
        <taxon>Bacteria</taxon>
        <taxon>Pseudomonadati</taxon>
        <taxon>Pseudomonadota</taxon>
        <taxon>Gammaproteobacteria</taxon>
        <taxon>Enterobacterales</taxon>
        <taxon>Hafniaceae</taxon>
        <taxon>Hafnia</taxon>
    </lineage>
</organism>
<dbReference type="InterPro" id="IPR007423">
    <property type="entry name" value="Sel_put"/>
</dbReference>
<sequence>MADELDIKANMMIKSGLPWKRQAQPNMVILRCLPLSLGESHPTSAWQWVKLMYRRAAQSFRLMVGVQDYQNYVRHQRLHHPENTPMTEREFHRYCLEARFPSKGGKLGKCPC</sequence>
<evidence type="ECO:0000313" key="2">
    <source>
        <dbReference type="Proteomes" id="UP000029986"/>
    </source>
</evidence>
<accession>A0A097R365</accession>
<keyword evidence="2" id="KW-1185">Reference proteome</keyword>
<evidence type="ECO:0008006" key="3">
    <source>
        <dbReference type="Google" id="ProtNLM"/>
    </source>
</evidence>